<dbReference type="RefSeq" id="WP_142814599.1">
    <property type="nucleotide sequence ID" value="NZ_CP033893.1"/>
</dbReference>
<evidence type="ECO:0008006" key="3">
    <source>
        <dbReference type="Google" id="ProtNLM"/>
    </source>
</evidence>
<accession>A0A515CRF8</accession>
<proteinExistence type="predicted"/>
<sequence>MEPFNFKQFWLAMSEDERDVFAEEAGTTAHYIMTHTQRRTRMPKKKLMDQLFKACKKRKPELTKPQLVSFFY</sequence>
<name>A0A515CRF8_SERLI</name>
<evidence type="ECO:0000313" key="1">
    <source>
        <dbReference type="EMBL" id="QDL30742.1"/>
    </source>
</evidence>
<gene>
    <name evidence="1" type="ORF">EGO53_02575</name>
</gene>
<dbReference type="EMBL" id="CP033893">
    <property type="protein sequence ID" value="QDL30742.1"/>
    <property type="molecule type" value="Genomic_DNA"/>
</dbReference>
<reference evidence="1 2" key="1">
    <citation type="submission" date="2018-11" db="EMBL/GenBank/DDBJ databases">
        <title>The first complete genome of Serratia liquefaciens isolated from metalophyte plant revel distinctness adaptive mechanisms in an extreme habitat.</title>
        <authorList>
            <person name="Caneschi W.L."/>
            <person name="Sanchez A.B."/>
            <person name="Felestrino E.B."/>
            <person name="Assis R.A.B."/>
            <person name="Lemes C.G.C."/>
            <person name="Cordeiro I.F."/>
            <person name="Fonseca N.P."/>
            <person name="Villa M."/>
            <person name="Vieira I.T."/>
            <person name="Moraes L.A."/>
            <person name="Kamino L.H.Y."/>
            <person name="do Carmo F."/>
            <person name="Garcia C.M."/>
            <person name="Almeida N.F."/>
            <person name="Silva R.S."/>
            <person name="Ferro J.A."/>
            <person name="Ferro M.I.T."/>
            <person name="Varani A.M."/>
            <person name="Ferreira R.M."/>
            <person name="dos Santos V.L."/>
            <person name="Silva U.C."/>
            <person name="Setubal J.C."/>
            <person name="Moreira L.M."/>
        </authorList>
    </citation>
    <scope>NUCLEOTIDE SEQUENCE [LARGE SCALE GENOMIC DNA]</scope>
    <source>
        <strain evidence="1 2">FG3</strain>
    </source>
</reference>
<organism evidence="1 2">
    <name type="scientific">Serratia liquefaciens</name>
    <dbReference type="NCBI Taxonomy" id="614"/>
    <lineage>
        <taxon>Bacteria</taxon>
        <taxon>Pseudomonadati</taxon>
        <taxon>Pseudomonadota</taxon>
        <taxon>Gammaproteobacteria</taxon>
        <taxon>Enterobacterales</taxon>
        <taxon>Yersiniaceae</taxon>
        <taxon>Serratia</taxon>
    </lineage>
</organism>
<dbReference type="Proteomes" id="UP000317572">
    <property type="component" value="Chromosome"/>
</dbReference>
<evidence type="ECO:0000313" key="2">
    <source>
        <dbReference type="Proteomes" id="UP000317572"/>
    </source>
</evidence>
<protein>
    <recommendedName>
        <fullName evidence="3">XRE family transcriptional regulator</fullName>
    </recommendedName>
</protein>
<dbReference type="AlphaFoldDB" id="A0A515CRF8"/>